<dbReference type="InterPro" id="IPR020483">
    <property type="entry name" value="Uncharacterised_YgbA"/>
</dbReference>
<feature type="non-terminal residue" evidence="1">
    <location>
        <position position="88"/>
    </location>
</feature>
<evidence type="ECO:0000313" key="1">
    <source>
        <dbReference type="EMBL" id="KKN16439.1"/>
    </source>
</evidence>
<organism evidence="1">
    <name type="scientific">marine sediment metagenome</name>
    <dbReference type="NCBI Taxonomy" id="412755"/>
    <lineage>
        <taxon>unclassified sequences</taxon>
        <taxon>metagenomes</taxon>
        <taxon>ecological metagenomes</taxon>
    </lineage>
</organism>
<reference evidence="1" key="1">
    <citation type="journal article" date="2015" name="Nature">
        <title>Complex archaea that bridge the gap between prokaryotes and eukaryotes.</title>
        <authorList>
            <person name="Spang A."/>
            <person name="Saw J.H."/>
            <person name="Jorgensen S.L."/>
            <person name="Zaremba-Niedzwiedzka K."/>
            <person name="Martijn J."/>
            <person name="Lind A.E."/>
            <person name="van Eijk R."/>
            <person name="Schleper C."/>
            <person name="Guy L."/>
            <person name="Ettema T.J."/>
        </authorList>
    </citation>
    <scope>NUCLEOTIDE SEQUENCE</scope>
</reference>
<sequence>MTQEKDKHLEVLKRFIETYCSANHGSNDNNLCAECSDLFEYSRTRLEKCPYDPKPKCKDCQTHCYKPEYRKKIKEVMRFSGMHFVKRG</sequence>
<dbReference type="NCBIfam" id="NF007714">
    <property type="entry name" value="PRK10410.1-2"/>
    <property type="match status" value="1"/>
</dbReference>
<comment type="caution">
    <text evidence="1">The sequence shown here is derived from an EMBL/GenBank/DDBJ whole genome shotgun (WGS) entry which is preliminary data.</text>
</comment>
<gene>
    <name evidence="1" type="ORF">LCGC14_0975810</name>
</gene>
<dbReference type="AlphaFoldDB" id="A0A0F9NEQ6"/>
<evidence type="ECO:0008006" key="2">
    <source>
        <dbReference type="Google" id="ProtNLM"/>
    </source>
</evidence>
<accession>A0A0F9NEQ6</accession>
<dbReference type="Pfam" id="PF11756">
    <property type="entry name" value="YgbA_NO"/>
    <property type="match status" value="1"/>
</dbReference>
<protein>
    <recommendedName>
        <fullName evidence="2">Nitrous oxide-stimulated promoter family protein</fullName>
    </recommendedName>
</protein>
<name>A0A0F9NEQ6_9ZZZZ</name>
<dbReference type="EMBL" id="LAZR01003613">
    <property type="protein sequence ID" value="KKN16439.1"/>
    <property type="molecule type" value="Genomic_DNA"/>
</dbReference>
<proteinExistence type="predicted"/>